<evidence type="ECO:0000313" key="2">
    <source>
        <dbReference type="EMBL" id="KAJ7310963.1"/>
    </source>
</evidence>
<keyword evidence="3" id="KW-1185">Reference proteome</keyword>
<dbReference type="EMBL" id="JARIHO010000076">
    <property type="protein sequence ID" value="KAJ7310963.1"/>
    <property type="molecule type" value="Genomic_DNA"/>
</dbReference>
<dbReference type="AlphaFoldDB" id="A0AAD7ECT0"/>
<protein>
    <submittedName>
        <fullName evidence="2">Uncharacterized protein</fullName>
    </submittedName>
</protein>
<dbReference type="Proteomes" id="UP001218218">
    <property type="component" value="Unassembled WGS sequence"/>
</dbReference>
<keyword evidence="1" id="KW-0472">Membrane</keyword>
<accession>A0AAD7ECT0</accession>
<feature type="transmembrane region" description="Helical" evidence="1">
    <location>
        <begin position="216"/>
        <end position="234"/>
    </location>
</feature>
<keyword evidence="1" id="KW-0812">Transmembrane</keyword>
<name>A0AAD7ECT0_9AGAR</name>
<evidence type="ECO:0000313" key="3">
    <source>
        <dbReference type="Proteomes" id="UP001218218"/>
    </source>
</evidence>
<feature type="transmembrane region" description="Helical" evidence="1">
    <location>
        <begin position="148"/>
        <end position="170"/>
    </location>
</feature>
<organism evidence="2 3">
    <name type="scientific">Mycena albidolilacea</name>
    <dbReference type="NCBI Taxonomy" id="1033008"/>
    <lineage>
        <taxon>Eukaryota</taxon>
        <taxon>Fungi</taxon>
        <taxon>Dikarya</taxon>
        <taxon>Basidiomycota</taxon>
        <taxon>Agaricomycotina</taxon>
        <taxon>Agaricomycetes</taxon>
        <taxon>Agaricomycetidae</taxon>
        <taxon>Agaricales</taxon>
        <taxon>Marasmiineae</taxon>
        <taxon>Mycenaceae</taxon>
        <taxon>Mycena</taxon>
    </lineage>
</organism>
<sequence length="256" mass="28262">MGCWYCILSDNDNDLPGRYLIRMGFGGASRLGFVKYLLPRRCKLALGVGRGVWAHTHSLPLSPLLPPLLPLLHLSRGGISLGRKAKTKRPSILSDDSHCFSSHLITHCFHLIASYLPLFILSSFVPSLPLSPTLLHSHSPLRRRVLRVVRVVHCVVLPLLPLLLFALLYFSLPSSSSFYFSFLASLSFFPSPFRVASPPRPPELPPPGRPLPSCSYFLLPFPLLGFPSVFLASLRASLRGAVCRGSIICLICRPIS</sequence>
<keyword evidence="1" id="KW-1133">Transmembrane helix</keyword>
<reference evidence="2" key="1">
    <citation type="submission" date="2023-03" db="EMBL/GenBank/DDBJ databases">
        <title>Massive genome expansion in bonnet fungi (Mycena s.s.) driven by repeated elements and novel gene families across ecological guilds.</title>
        <authorList>
            <consortium name="Lawrence Berkeley National Laboratory"/>
            <person name="Harder C.B."/>
            <person name="Miyauchi S."/>
            <person name="Viragh M."/>
            <person name="Kuo A."/>
            <person name="Thoen E."/>
            <person name="Andreopoulos B."/>
            <person name="Lu D."/>
            <person name="Skrede I."/>
            <person name="Drula E."/>
            <person name="Henrissat B."/>
            <person name="Morin E."/>
            <person name="Kohler A."/>
            <person name="Barry K."/>
            <person name="LaButti K."/>
            <person name="Morin E."/>
            <person name="Salamov A."/>
            <person name="Lipzen A."/>
            <person name="Mereny Z."/>
            <person name="Hegedus B."/>
            <person name="Baldrian P."/>
            <person name="Stursova M."/>
            <person name="Weitz H."/>
            <person name="Taylor A."/>
            <person name="Grigoriev I.V."/>
            <person name="Nagy L.G."/>
            <person name="Martin F."/>
            <person name="Kauserud H."/>
        </authorList>
    </citation>
    <scope>NUCLEOTIDE SEQUENCE</scope>
    <source>
        <strain evidence="2">CBHHK002</strain>
    </source>
</reference>
<comment type="caution">
    <text evidence="2">The sequence shown here is derived from an EMBL/GenBank/DDBJ whole genome shotgun (WGS) entry which is preliminary data.</text>
</comment>
<proteinExistence type="predicted"/>
<gene>
    <name evidence="2" type="ORF">DFH08DRAFT_898282</name>
</gene>
<evidence type="ECO:0000256" key="1">
    <source>
        <dbReference type="SAM" id="Phobius"/>
    </source>
</evidence>